<evidence type="ECO:0000256" key="1">
    <source>
        <dbReference type="SAM" id="SignalP"/>
    </source>
</evidence>
<protein>
    <recommendedName>
        <fullName evidence="4">Secreted protein</fullName>
    </recommendedName>
</protein>
<feature type="chain" id="PRO_5045405487" description="Secreted protein" evidence="1">
    <location>
        <begin position="28"/>
        <end position="242"/>
    </location>
</feature>
<evidence type="ECO:0000313" key="2">
    <source>
        <dbReference type="EMBL" id="MCM2372542.1"/>
    </source>
</evidence>
<proteinExistence type="predicted"/>
<keyword evidence="1" id="KW-0732">Signal</keyword>
<name>A0ABT0U6V4_9BACT</name>
<reference evidence="2 3" key="1">
    <citation type="journal article" date="2022" name="Syst. Appl. Microbiol.">
        <title>Rhodopirellula aestuarii sp. nov., a novel member of the genus Rhodopirellula isolated from brackish sediments collected in the Tagus River estuary, Portugal.</title>
        <authorList>
            <person name="Vitorino I.R."/>
            <person name="Klimek D."/>
            <person name="Calusinska M."/>
            <person name="Lobo-da-Cunha A."/>
            <person name="Vasconcelos V."/>
            <person name="Lage O.M."/>
        </authorList>
    </citation>
    <scope>NUCLEOTIDE SEQUENCE [LARGE SCALE GENOMIC DNA]</scope>
    <source>
        <strain evidence="2 3">ICT_H3.1</strain>
    </source>
</reference>
<organism evidence="2 3">
    <name type="scientific">Aporhodopirellula aestuarii</name>
    <dbReference type="NCBI Taxonomy" id="2950107"/>
    <lineage>
        <taxon>Bacteria</taxon>
        <taxon>Pseudomonadati</taxon>
        <taxon>Planctomycetota</taxon>
        <taxon>Planctomycetia</taxon>
        <taxon>Pirellulales</taxon>
        <taxon>Pirellulaceae</taxon>
        <taxon>Aporhodopirellula</taxon>
    </lineage>
</organism>
<feature type="signal peptide" evidence="1">
    <location>
        <begin position="1"/>
        <end position="27"/>
    </location>
</feature>
<comment type="caution">
    <text evidence="2">The sequence shown here is derived from an EMBL/GenBank/DDBJ whole genome shotgun (WGS) entry which is preliminary data.</text>
</comment>
<dbReference type="RefSeq" id="WP_250930175.1">
    <property type="nucleotide sequence ID" value="NZ_JAMQBK010000047.1"/>
</dbReference>
<gene>
    <name evidence="2" type="ORF">NB063_18180</name>
</gene>
<accession>A0ABT0U6V4</accession>
<evidence type="ECO:0008006" key="4">
    <source>
        <dbReference type="Google" id="ProtNLM"/>
    </source>
</evidence>
<evidence type="ECO:0000313" key="3">
    <source>
        <dbReference type="Proteomes" id="UP001202961"/>
    </source>
</evidence>
<sequence length="242" mass="27761">MNVLIRRLFFCSFAAGLILNVFINTVAAQPPTDPRYGSPYGSAYDYNHNFGRFGYGYGAYRSGHASTAEEGMARGIADVIRSRGQAALSYSQAATEAERARRAYLENRNFAIKSYVENRAIRDELRKKQSDERKEKLAAYIKSREYRPLSSSEFYEPTGEISWPIALQHPHDAKGRQEIEELFAARAEKGSLPAEDYIRLNKLLNSWVYHVEDHQADFSVNEVDTAVRFLRRLEKLIKEDYQ</sequence>
<dbReference type="EMBL" id="JAMQBK010000047">
    <property type="protein sequence ID" value="MCM2372542.1"/>
    <property type="molecule type" value="Genomic_DNA"/>
</dbReference>
<keyword evidence="3" id="KW-1185">Reference proteome</keyword>
<dbReference type="Proteomes" id="UP001202961">
    <property type="component" value="Unassembled WGS sequence"/>
</dbReference>